<evidence type="ECO:0000313" key="8">
    <source>
        <dbReference type="EMBL" id="ACP45394.1"/>
    </source>
</evidence>
<evidence type="ECO:0000256" key="5">
    <source>
        <dbReference type="ARBA" id="ARBA00023014"/>
    </source>
</evidence>
<accession>C3NDK5</accession>
<dbReference type="InterPro" id="IPR006249">
    <property type="entry name" value="Aconitase/IRP2"/>
</dbReference>
<dbReference type="Gene3D" id="3.20.19.10">
    <property type="entry name" value="Aconitase, domain 4"/>
    <property type="match status" value="1"/>
</dbReference>
<gene>
    <name evidence="8" type="ordered locus">YG5714_1127</name>
</gene>
<protein>
    <submittedName>
        <fullName evidence="8">Aconitate hydratase 1</fullName>
    </submittedName>
</protein>
<evidence type="ECO:0000259" key="7">
    <source>
        <dbReference type="Pfam" id="PF00694"/>
    </source>
</evidence>
<keyword evidence="3" id="KW-0479">Metal-binding</keyword>
<dbReference type="SUPFAM" id="SSF52016">
    <property type="entry name" value="LeuD/IlvD-like"/>
    <property type="match status" value="1"/>
</dbReference>
<dbReference type="NCBIfam" id="NF006757">
    <property type="entry name" value="PRK09277.1"/>
    <property type="match status" value="1"/>
</dbReference>
<dbReference type="KEGG" id="siy:YG5714_1127"/>
<evidence type="ECO:0000259" key="6">
    <source>
        <dbReference type="Pfam" id="PF00330"/>
    </source>
</evidence>
<dbReference type="PANTHER" id="PTHR11670">
    <property type="entry name" value="ACONITASE/IRON-RESPONSIVE ELEMENT FAMILY MEMBER"/>
    <property type="match status" value="1"/>
</dbReference>
<dbReference type="InterPro" id="IPR000573">
    <property type="entry name" value="AconitaseA/IPMdHydase_ssu_swvl"/>
</dbReference>
<evidence type="ECO:0000256" key="1">
    <source>
        <dbReference type="ARBA" id="ARBA00001966"/>
    </source>
</evidence>
<dbReference type="AlphaFoldDB" id="C3NDK5"/>
<dbReference type="InterPro" id="IPR036008">
    <property type="entry name" value="Aconitase_4Fe-4S_dom"/>
</dbReference>
<dbReference type="Proteomes" id="UP000002308">
    <property type="component" value="Chromosome"/>
</dbReference>
<dbReference type="FunFam" id="3.20.19.10:FF:000011">
    <property type="entry name" value="Aconitate hydratase"/>
    <property type="match status" value="1"/>
</dbReference>
<dbReference type="PROSITE" id="PS00450">
    <property type="entry name" value="ACONITASE_1"/>
    <property type="match status" value="1"/>
</dbReference>
<evidence type="ECO:0000256" key="3">
    <source>
        <dbReference type="ARBA" id="ARBA00022723"/>
    </source>
</evidence>
<dbReference type="RefSeq" id="WP_012716073.1">
    <property type="nucleotide sequence ID" value="NC_012622.1"/>
</dbReference>
<dbReference type="Gene3D" id="6.10.190.10">
    <property type="match status" value="1"/>
</dbReference>
<dbReference type="GO" id="GO:0051536">
    <property type="term" value="F:iron-sulfur cluster binding"/>
    <property type="evidence" value="ECO:0007669"/>
    <property type="project" value="UniProtKB-KW"/>
</dbReference>
<dbReference type="NCBIfam" id="TIGR01341">
    <property type="entry name" value="aconitase_1"/>
    <property type="match status" value="1"/>
</dbReference>
<dbReference type="GO" id="GO:0046872">
    <property type="term" value="F:metal ion binding"/>
    <property type="evidence" value="ECO:0007669"/>
    <property type="project" value="UniProtKB-KW"/>
</dbReference>
<comment type="similarity">
    <text evidence="2">Belongs to the aconitase/IPM isomerase family.</text>
</comment>
<comment type="cofactor">
    <cofactor evidence="1">
        <name>[4Fe-4S] cluster</name>
        <dbReference type="ChEBI" id="CHEBI:49883"/>
    </cofactor>
</comment>
<feature type="domain" description="Aconitase A/isopropylmalate dehydratase small subunit swivel" evidence="7">
    <location>
        <begin position="663"/>
        <end position="779"/>
    </location>
</feature>
<name>C3NDK5_SACI7</name>
<evidence type="ECO:0000313" key="9">
    <source>
        <dbReference type="Proteomes" id="UP000002308"/>
    </source>
</evidence>
<dbReference type="GeneID" id="7806823"/>
<dbReference type="PROSITE" id="PS01244">
    <property type="entry name" value="ACONITASE_2"/>
    <property type="match status" value="1"/>
</dbReference>
<dbReference type="InterPro" id="IPR015931">
    <property type="entry name" value="Acnase/IPM_dHydase_lsu_aba_1/3"/>
</dbReference>
<proteinExistence type="inferred from homology"/>
<evidence type="ECO:0000256" key="4">
    <source>
        <dbReference type="ARBA" id="ARBA00023004"/>
    </source>
</evidence>
<organism evidence="8 9">
    <name type="scientific">Saccharolobus islandicus (strain Y.G.57.14 / Yellowstone #1)</name>
    <name type="common">Sulfolobus islandicus</name>
    <dbReference type="NCBI Taxonomy" id="439386"/>
    <lineage>
        <taxon>Archaea</taxon>
        <taxon>Thermoproteota</taxon>
        <taxon>Thermoprotei</taxon>
        <taxon>Sulfolobales</taxon>
        <taxon>Sulfolobaceae</taxon>
        <taxon>Saccharolobus</taxon>
    </lineage>
</organism>
<dbReference type="Pfam" id="PF00330">
    <property type="entry name" value="Aconitase"/>
    <property type="match status" value="1"/>
</dbReference>
<dbReference type="Pfam" id="PF00694">
    <property type="entry name" value="Aconitase_C"/>
    <property type="match status" value="1"/>
</dbReference>
<dbReference type="NCBIfam" id="NF009520">
    <property type="entry name" value="PRK12881.1"/>
    <property type="match status" value="1"/>
</dbReference>
<dbReference type="Gene3D" id="3.30.499.10">
    <property type="entry name" value="Aconitase, domain 3"/>
    <property type="match status" value="2"/>
</dbReference>
<sequence length="855" mass="95902">MPSKFSYKGSEIYYYPLKELEEKGYKISDLPYSIRILIENVYRNLDGNKITEEDLENITKWKVGEELAFMPTRVVMQDYTGVPLLVDLAAMREKMIQLKKDPKMINPVVPADLVIDHSVQVDYYGTVYSLEFNMKKEFERNLERYQFLKWAQGAFRNLRIVPPGKGIIHQVNLEYLSTVVTKAEVKGLLTAFPEVIIGTDSHTTMIEGLGILGWGVGGLEAEAVLLGEPYYLNVPEVIGVRLSGEIQEGVTPTDVVLYITELLRKKNVVSKFVEFFGPSLSLLSVPDRATIANMTPEYGATAAYFPIDDVTVSYLELTNRDGEFVKKYSQLQDLFYDDSRKIRYTDVVEVDLSKIEPAIAGPRNPDERIVLREVKGKLSKEKKKKGKYVEDNAVVLAAITSCTNTSNPTVMLGAGILAKKAVEMGLRVPTYIKTSTAPGSPVVAEYLRETELLPYLEALGFHLVGFGCTTCIGNAGPLPKHVEEDIKENGIETYGVISGNRNFEGRINPLLKGTFLASPILVVAYALAGRIDIDFYNEPIGYDPNGKPVYLRDIWPSLKEIKAYMNMALKPELYKKNSNIFEGNELWNSLKTPQGDVYSWDEKSTYIRLPPWYTEEKQEELDDIVNARILLLLGDKITTDHISPAGPITPDSPAGLYLKQFGVSDLNTYGARRGNHEVMLRGGFFNPKMKNLLVEKEGGYTVHFPDRRIASVYEVAMQYKKEGVPLVIVAGKQYGSGSSRDWAAKVTKLLGVKAVLAESFERIHRSNLVAMGVIPIQIQDWRSLGIKGDETINIKGIKDLKPKKELVIEFVKSNGEKITTKGIARIDNNVELTYVKKGGILNYVLEKFLENERKS</sequence>
<dbReference type="InterPro" id="IPR018136">
    <property type="entry name" value="Aconitase_4Fe-4S_BS"/>
</dbReference>
<dbReference type="InterPro" id="IPR001030">
    <property type="entry name" value="Acoase/IPM_deHydtase_lsu_aba"/>
</dbReference>
<dbReference type="HOGENOM" id="CLU_013476_2_1_2"/>
<dbReference type="SUPFAM" id="SSF53732">
    <property type="entry name" value="Aconitase iron-sulfur domain"/>
    <property type="match status" value="1"/>
</dbReference>
<keyword evidence="5" id="KW-0411">Iron-sulfur</keyword>
<feature type="domain" description="Aconitase/3-isopropylmalate dehydratase large subunit alpha/beta/alpha" evidence="6">
    <location>
        <begin position="62"/>
        <end position="529"/>
    </location>
</feature>
<keyword evidence="4" id="KW-0408">Iron</keyword>
<dbReference type="CDD" id="cd01586">
    <property type="entry name" value="AcnA_IRP"/>
    <property type="match status" value="1"/>
</dbReference>
<evidence type="ECO:0000256" key="2">
    <source>
        <dbReference type="ARBA" id="ARBA00007185"/>
    </source>
</evidence>
<dbReference type="PRINTS" id="PR00415">
    <property type="entry name" value="ACONITASE"/>
</dbReference>
<reference evidence="8 9" key="1">
    <citation type="journal article" date="2009" name="Proc. Natl. Acad. Sci. U.S.A.">
        <title>Biogeography of the Sulfolobus islandicus pan-genome.</title>
        <authorList>
            <person name="Reno M.L."/>
            <person name="Held N.L."/>
            <person name="Fields C.J."/>
            <person name="Burke P.V."/>
            <person name="Whitaker R.J."/>
        </authorList>
    </citation>
    <scope>NUCLEOTIDE SEQUENCE [LARGE SCALE GENOMIC DNA]</scope>
    <source>
        <strain evidence="9">Y.G.57.14 / Yellowstone #1</strain>
    </source>
</reference>
<dbReference type="InterPro" id="IPR015928">
    <property type="entry name" value="Aconitase/3IPM_dehydase_swvl"/>
</dbReference>
<dbReference type="EMBL" id="CP001403">
    <property type="protein sequence ID" value="ACP45394.1"/>
    <property type="molecule type" value="Genomic_DNA"/>
</dbReference>
<dbReference type="FunFam" id="3.30.499.10:FF:000025">
    <property type="entry name" value="Aconitate hydratase"/>
    <property type="match status" value="1"/>
</dbReference>